<accession>A0A3M6V6X7</accession>
<evidence type="ECO:0008006" key="3">
    <source>
        <dbReference type="Google" id="ProtNLM"/>
    </source>
</evidence>
<dbReference type="AlphaFoldDB" id="A0A3M6V6X7"/>
<organism evidence="1 2">
    <name type="scientific">Pocillopora damicornis</name>
    <name type="common">Cauliflower coral</name>
    <name type="synonym">Millepora damicornis</name>
    <dbReference type="NCBI Taxonomy" id="46731"/>
    <lineage>
        <taxon>Eukaryota</taxon>
        <taxon>Metazoa</taxon>
        <taxon>Cnidaria</taxon>
        <taxon>Anthozoa</taxon>
        <taxon>Hexacorallia</taxon>
        <taxon>Scleractinia</taxon>
        <taxon>Astrocoeniina</taxon>
        <taxon>Pocilloporidae</taxon>
        <taxon>Pocillopora</taxon>
    </lineage>
</organism>
<keyword evidence="2" id="KW-1185">Reference proteome</keyword>
<dbReference type="Proteomes" id="UP000275408">
    <property type="component" value="Unassembled WGS sequence"/>
</dbReference>
<protein>
    <recommendedName>
        <fullName evidence="3">Reverse transcriptase domain-containing protein</fullName>
    </recommendedName>
</protein>
<evidence type="ECO:0000313" key="1">
    <source>
        <dbReference type="EMBL" id="RMX61530.1"/>
    </source>
</evidence>
<comment type="caution">
    <text evidence="1">The sequence shown here is derived from an EMBL/GenBank/DDBJ whole genome shotgun (WGS) entry which is preliminary data.</text>
</comment>
<name>A0A3M6V6X7_POCDA</name>
<proteinExistence type="predicted"/>
<dbReference type="EMBL" id="RCHS01000010">
    <property type="protein sequence ID" value="RMX61530.1"/>
    <property type="molecule type" value="Genomic_DNA"/>
</dbReference>
<feature type="non-terminal residue" evidence="1">
    <location>
        <position position="235"/>
    </location>
</feature>
<evidence type="ECO:0000313" key="2">
    <source>
        <dbReference type="Proteomes" id="UP000275408"/>
    </source>
</evidence>
<dbReference type="STRING" id="46731.A0A3M6V6X7"/>
<sequence>MFANDSTAYIIGNSTASISIQIQELLHQLLTWSKLNSMFIHPVKPEVMFISKTPFIGPNRLISIDHKPIIHVSRSSCLGVKLHNKLNWAPHIKMVTSNFNAKISKLKQMKTFKHSTPESIYFKGILPSVTYCISQWGSSNLLADLKDLHIHAARLINNINISTPKYEGLSMAKWTSLHFMYKRRLTCIACQAFNNLAPDDINNLFTKHRTPYNLRDNLKSKPSYSSFKANIKKFS</sequence>
<gene>
    <name evidence="1" type="ORF">pdam_00003587</name>
</gene>
<reference evidence="1 2" key="1">
    <citation type="journal article" date="2018" name="Sci. Rep.">
        <title>Comparative analysis of the Pocillopora damicornis genome highlights role of immune system in coral evolution.</title>
        <authorList>
            <person name="Cunning R."/>
            <person name="Bay R.A."/>
            <person name="Gillette P."/>
            <person name="Baker A.C."/>
            <person name="Traylor-Knowles N."/>
        </authorList>
    </citation>
    <scope>NUCLEOTIDE SEQUENCE [LARGE SCALE GENOMIC DNA]</scope>
    <source>
        <strain evidence="1">RSMAS</strain>
        <tissue evidence="1">Whole animal</tissue>
    </source>
</reference>